<comment type="cofactor">
    <cofactor evidence="1">
        <name>Mg(2+)</name>
        <dbReference type="ChEBI" id="CHEBI:18420"/>
    </cofactor>
</comment>
<keyword evidence="15" id="KW-1185">Reference proteome</keyword>
<evidence type="ECO:0000256" key="3">
    <source>
        <dbReference type="ARBA" id="ARBA00012700"/>
    </source>
</evidence>
<proteinExistence type="inferred from homology"/>
<evidence type="ECO:0000256" key="8">
    <source>
        <dbReference type="ARBA" id="ARBA00022842"/>
    </source>
</evidence>
<evidence type="ECO:0000256" key="6">
    <source>
        <dbReference type="ARBA" id="ARBA00022679"/>
    </source>
</evidence>
<dbReference type="EC" id="2.5.1.59" evidence="3"/>
<dbReference type="Gene3D" id="1.25.40.120">
    <property type="entry name" value="Protein prenylyltransferase"/>
    <property type="match status" value="1"/>
</dbReference>
<evidence type="ECO:0000313" key="15">
    <source>
        <dbReference type="Proteomes" id="UP001150925"/>
    </source>
</evidence>
<evidence type="ECO:0000256" key="12">
    <source>
        <dbReference type="ARBA" id="ARBA00043086"/>
    </source>
</evidence>
<dbReference type="SUPFAM" id="SSF48439">
    <property type="entry name" value="Protein prenylyltransferase"/>
    <property type="match status" value="1"/>
</dbReference>
<dbReference type="PANTHER" id="PTHR11129">
    <property type="entry name" value="PROTEIN FARNESYLTRANSFERASE ALPHA SUBUNIT/RAB GERANYLGERANYL TRANSFERASE ALPHA SUBUNIT"/>
    <property type="match status" value="1"/>
</dbReference>
<evidence type="ECO:0000256" key="2">
    <source>
        <dbReference type="ARBA" id="ARBA00006734"/>
    </source>
</evidence>
<evidence type="ECO:0000313" key="14">
    <source>
        <dbReference type="EMBL" id="KAJ1959620.1"/>
    </source>
</evidence>
<dbReference type="EC" id="2.5.1.58" evidence="4"/>
<comment type="similarity">
    <text evidence="2">Belongs to the protein prenyltransferase subunit alpha family.</text>
</comment>
<dbReference type="GO" id="GO:0004662">
    <property type="term" value="F:CAAX-protein geranylgeranyltransferase activity"/>
    <property type="evidence" value="ECO:0007669"/>
    <property type="project" value="UniProtKB-EC"/>
</dbReference>
<dbReference type="OrthoDB" id="272289at2759"/>
<name>A0A9W8E621_9FUNG</name>
<comment type="caution">
    <text evidence="14">The sequence shown here is derived from an EMBL/GenBank/DDBJ whole genome shotgun (WGS) entry which is preliminary data.</text>
</comment>
<dbReference type="EMBL" id="JANBPY010001542">
    <property type="protein sequence ID" value="KAJ1959620.1"/>
    <property type="molecule type" value="Genomic_DNA"/>
</dbReference>
<dbReference type="GO" id="GO:0004660">
    <property type="term" value="F:protein farnesyltransferase activity"/>
    <property type="evidence" value="ECO:0007669"/>
    <property type="project" value="UniProtKB-EC"/>
</dbReference>
<evidence type="ECO:0000256" key="9">
    <source>
        <dbReference type="ARBA" id="ARBA00040965"/>
    </source>
</evidence>
<gene>
    <name evidence="14" type="primary">RAM2</name>
    <name evidence="14" type="ORF">IWQ62_004537</name>
</gene>
<dbReference type="GO" id="GO:0005965">
    <property type="term" value="C:protein farnesyltransferase complex"/>
    <property type="evidence" value="ECO:0007669"/>
    <property type="project" value="TreeGrafter"/>
</dbReference>
<evidence type="ECO:0000256" key="4">
    <source>
        <dbReference type="ARBA" id="ARBA00012702"/>
    </source>
</evidence>
<organism evidence="14 15">
    <name type="scientific">Dispira parvispora</name>
    <dbReference type="NCBI Taxonomy" id="1520584"/>
    <lineage>
        <taxon>Eukaryota</taxon>
        <taxon>Fungi</taxon>
        <taxon>Fungi incertae sedis</taxon>
        <taxon>Zoopagomycota</taxon>
        <taxon>Kickxellomycotina</taxon>
        <taxon>Dimargaritomycetes</taxon>
        <taxon>Dimargaritales</taxon>
        <taxon>Dimargaritaceae</taxon>
        <taxon>Dispira</taxon>
    </lineage>
</organism>
<keyword evidence="5" id="KW-0637">Prenyltransferase</keyword>
<accession>A0A9W8E621</accession>
<dbReference type="Proteomes" id="UP001150925">
    <property type="component" value="Unassembled WGS sequence"/>
</dbReference>
<evidence type="ECO:0000256" key="7">
    <source>
        <dbReference type="ARBA" id="ARBA00022737"/>
    </source>
</evidence>
<protein>
    <recommendedName>
        <fullName evidence="9">Protein farnesyltransferase/geranylgeranyltransferase type-1 subunit alpha</fullName>
        <ecNumber evidence="4">2.5.1.58</ecNumber>
        <ecNumber evidence="3">2.5.1.59</ecNumber>
    </recommendedName>
    <alternativeName>
        <fullName evidence="12">CAAX farnesyltransferase subunit alpha</fullName>
    </alternativeName>
    <alternativeName>
        <fullName evidence="11">FTase-alpha</fullName>
    </alternativeName>
    <alternativeName>
        <fullName evidence="10">Ras proteins prenyltransferase subunit alpha</fullName>
    </alternativeName>
    <alternativeName>
        <fullName evidence="13">Type I protein geranyl-geranyltransferase subunit alpha</fullName>
    </alternativeName>
</protein>
<evidence type="ECO:0000256" key="5">
    <source>
        <dbReference type="ARBA" id="ARBA00022602"/>
    </source>
</evidence>
<evidence type="ECO:0000256" key="1">
    <source>
        <dbReference type="ARBA" id="ARBA00001946"/>
    </source>
</evidence>
<sequence length="309" mass="36215">MLPIIDAEAMGYFRAIMRSNEKSARALELTEEIIWLNPGHYTAWAYRLDILKALKLDLHQELEFLNEFALCNPKTYQLWHHRREIITLLGDPQGEFEFLESVFKEDGKNFHAWAYRQWLLVAFDLWNGELEFIEKILEVDVRNNSVWNQRFFVVTRASTIALDQPTLARELEFAWSKILLAPGNESSWVYYRGLLEQFGTTDEWLAVEAQLKNATKEDNITPEDNGELLKEPQPSLTGSRFYWEMLVDVHTYKIQHTDKVIAVLNGTITTPDLTKQSRDEVQRLCAHLEELDPVRKAYWTYRTDQLSVT</sequence>
<dbReference type="PROSITE" id="PS51147">
    <property type="entry name" value="PFTA"/>
    <property type="match status" value="4"/>
</dbReference>
<keyword evidence="7" id="KW-0677">Repeat</keyword>
<keyword evidence="8" id="KW-0460">Magnesium</keyword>
<evidence type="ECO:0000256" key="11">
    <source>
        <dbReference type="ARBA" id="ARBA00042436"/>
    </source>
</evidence>
<dbReference type="AlphaFoldDB" id="A0A9W8E621"/>
<dbReference type="PANTHER" id="PTHR11129:SF1">
    <property type="entry name" value="PROTEIN FARNESYLTRANSFERASE_GERANYLGERANYLTRANSFERASE TYPE-1 SUBUNIT ALPHA"/>
    <property type="match status" value="1"/>
</dbReference>
<dbReference type="GO" id="GO:0005953">
    <property type="term" value="C:CAAX-protein geranylgeranyltransferase complex"/>
    <property type="evidence" value="ECO:0007669"/>
    <property type="project" value="TreeGrafter"/>
</dbReference>
<keyword evidence="6 14" id="KW-0808">Transferase</keyword>
<dbReference type="Pfam" id="PF01239">
    <property type="entry name" value="PPTA"/>
    <property type="match status" value="5"/>
</dbReference>
<dbReference type="InterPro" id="IPR002088">
    <property type="entry name" value="Prenyl_trans_a"/>
</dbReference>
<evidence type="ECO:0000256" key="13">
    <source>
        <dbReference type="ARBA" id="ARBA00043219"/>
    </source>
</evidence>
<reference evidence="14" key="1">
    <citation type="submission" date="2022-07" db="EMBL/GenBank/DDBJ databases">
        <title>Phylogenomic reconstructions and comparative analyses of Kickxellomycotina fungi.</title>
        <authorList>
            <person name="Reynolds N.K."/>
            <person name="Stajich J.E."/>
            <person name="Barry K."/>
            <person name="Grigoriev I.V."/>
            <person name="Crous P."/>
            <person name="Smith M.E."/>
        </authorList>
    </citation>
    <scope>NUCLEOTIDE SEQUENCE</scope>
    <source>
        <strain evidence="14">RSA 1196</strain>
    </source>
</reference>
<evidence type="ECO:0000256" key="10">
    <source>
        <dbReference type="ARBA" id="ARBA00041392"/>
    </source>
</evidence>